<dbReference type="OrthoDB" id="289273at2759"/>
<evidence type="ECO:0000313" key="1">
    <source>
        <dbReference type="EMBL" id="OMJ90016.1"/>
    </source>
</evidence>
<gene>
    <name evidence="1" type="ORF">SteCoe_7695</name>
</gene>
<dbReference type="Proteomes" id="UP000187209">
    <property type="component" value="Unassembled WGS sequence"/>
</dbReference>
<reference evidence="1 2" key="1">
    <citation type="submission" date="2016-11" db="EMBL/GenBank/DDBJ databases">
        <title>The macronuclear genome of Stentor coeruleus: a giant cell with tiny introns.</title>
        <authorList>
            <person name="Slabodnick M."/>
            <person name="Ruby J.G."/>
            <person name="Reiff S.B."/>
            <person name="Swart E.C."/>
            <person name="Gosai S."/>
            <person name="Prabakaran S."/>
            <person name="Witkowska E."/>
            <person name="Larue G.E."/>
            <person name="Fisher S."/>
            <person name="Freeman R.M."/>
            <person name="Gunawardena J."/>
            <person name="Chu W."/>
            <person name="Stover N.A."/>
            <person name="Gregory B.D."/>
            <person name="Nowacki M."/>
            <person name="Derisi J."/>
            <person name="Roy S.W."/>
            <person name="Marshall W.F."/>
            <person name="Sood P."/>
        </authorList>
    </citation>
    <scope>NUCLEOTIDE SEQUENCE [LARGE SCALE GENOMIC DNA]</scope>
    <source>
        <strain evidence="1">WM001</strain>
    </source>
</reference>
<comment type="caution">
    <text evidence="1">The sequence shown here is derived from an EMBL/GenBank/DDBJ whole genome shotgun (WGS) entry which is preliminary data.</text>
</comment>
<proteinExistence type="predicted"/>
<dbReference type="EMBL" id="MPUH01000112">
    <property type="protein sequence ID" value="OMJ90016.1"/>
    <property type="molecule type" value="Genomic_DNA"/>
</dbReference>
<dbReference type="AlphaFoldDB" id="A0A1R2CM28"/>
<protein>
    <submittedName>
        <fullName evidence="1">Uncharacterized protein</fullName>
    </submittedName>
</protein>
<keyword evidence="2" id="KW-1185">Reference proteome</keyword>
<sequence length="644" mass="73801">MLVLVVNGYKDNPEGQKAFNKFFQALKKAFQKQRYFNKEDIKFTCVDHNTIDEYLFEQYTEFVDTAAEKKFDYLDFVFIDGDANLLPWHPKAYKFLILLRMCKRTEKVLFAAGCGMLIQVYLCANKYHVNRVINGKGKGTPLKKIYEISSEELGELEPGDVFLDSGTGDMYCYDLTSSEFIPIVNVGFHNKKTAEDMENRQFILKSYKYQPRTSEFSEPVNPGKHSETVCRVLKQYMQHWLVKNLGLNEFLVSQKNFWDIHAINVNDVNSKFTILAESSRSPQIIYMHNTSATLFNIDPTYPESIKVLENFINHMLLEYQTTQKLDKPLSAVPYTVMSIKPFLRNQPSSSRPITASTTKLDTSVYPGQDLYLTSIRLRPTSSHSGFAISKRKHEPFVVPNNATSQENIHVQSAKVQTSSESLSLPLGKTIGINIRGTFDRNSTIYMLRQQIGCGNTSCAEEYIAKKSYDSERMTSRSNENGHQNELYKILAAQEPVFEKPKVKTWGKKEIRSMLHGNENNISTEQSVRKQKVRIVYKSKYETSRIKSSNDDMYTTLNQKTKSLKYPFPGSVTSGDIYVEPSKISIRPMSGQNKWVSCERFNVVTKKNDEKPALTSASEPYNPVSAHKFRVEDKSKWIQGSFKVV</sequence>
<accession>A0A1R2CM28</accession>
<evidence type="ECO:0000313" key="2">
    <source>
        <dbReference type="Proteomes" id="UP000187209"/>
    </source>
</evidence>
<organism evidence="1 2">
    <name type="scientific">Stentor coeruleus</name>
    <dbReference type="NCBI Taxonomy" id="5963"/>
    <lineage>
        <taxon>Eukaryota</taxon>
        <taxon>Sar</taxon>
        <taxon>Alveolata</taxon>
        <taxon>Ciliophora</taxon>
        <taxon>Postciliodesmatophora</taxon>
        <taxon>Heterotrichea</taxon>
        <taxon>Heterotrichida</taxon>
        <taxon>Stentoridae</taxon>
        <taxon>Stentor</taxon>
    </lineage>
</organism>
<name>A0A1R2CM28_9CILI</name>